<organism evidence="1 2">
    <name type="scientific">Riccia fluitans</name>
    <dbReference type="NCBI Taxonomy" id="41844"/>
    <lineage>
        <taxon>Eukaryota</taxon>
        <taxon>Viridiplantae</taxon>
        <taxon>Streptophyta</taxon>
        <taxon>Embryophyta</taxon>
        <taxon>Marchantiophyta</taxon>
        <taxon>Marchantiopsida</taxon>
        <taxon>Marchantiidae</taxon>
        <taxon>Marchantiales</taxon>
        <taxon>Ricciaceae</taxon>
        <taxon>Riccia</taxon>
    </lineage>
</organism>
<gene>
    <name evidence="1" type="ORF">R1flu_004519</name>
</gene>
<proteinExistence type="predicted"/>
<reference evidence="1 2" key="1">
    <citation type="submission" date="2024-09" db="EMBL/GenBank/DDBJ databases">
        <title>Chromosome-scale assembly of Riccia fluitans.</title>
        <authorList>
            <person name="Paukszto L."/>
            <person name="Sawicki J."/>
            <person name="Karawczyk K."/>
            <person name="Piernik-Szablinska J."/>
            <person name="Szczecinska M."/>
            <person name="Mazdziarz M."/>
        </authorList>
    </citation>
    <scope>NUCLEOTIDE SEQUENCE [LARGE SCALE GENOMIC DNA]</scope>
    <source>
        <strain evidence="1">Rf_01</strain>
        <tissue evidence="1">Aerial parts of the thallus</tissue>
    </source>
</reference>
<accession>A0ABD1YRB7</accession>
<name>A0ABD1YRB7_9MARC</name>
<evidence type="ECO:0000313" key="2">
    <source>
        <dbReference type="Proteomes" id="UP001605036"/>
    </source>
</evidence>
<dbReference type="AlphaFoldDB" id="A0ABD1YRB7"/>
<keyword evidence="2" id="KW-1185">Reference proteome</keyword>
<dbReference type="EMBL" id="JBHFFA010000003">
    <property type="protein sequence ID" value="KAL2633040.1"/>
    <property type="molecule type" value="Genomic_DNA"/>
</dbReference>
<comment type="caution">
    <text evidence="1">The sequence shown here is derived from an EMBL/GenBank/DDBJ whole genome shotgun (WGS) entry which is preliminary data.</text>
</comment>
<dbReference type="Proteomes" id="UP001605036">
    <property type="component" value="Unassembled WGS sequence"/>
</dbReference>
<protein>
    <submittedName>
        <fullName evidence="1">Uncharacterized protein</fullName>
    </submittedName>
</protein>
<sequence length="190" mass="21921">MEAIESRMSKCRKLFSDQPSSLALQVYQPLDPEEPSSSALKVYQPLEPLIVPSFPNFWITLKELSMFSLDEVFPYVNTHRLKTDGIVKISGDLFQPTESNIGTTSKYIMDLFATSLRKLVDFLVKGECRRIVPPSEVKAEFLKRTCRKYNKNAWQDIASWFGFFMTHSQPRSEGWLMDDFKKFSLELCVG</sequence>
<evidence type="ECO:0000313" key="1">
    <source>
        <dbReference type="EMBL" id="KAL2633040.1"/>
    </source>
</evidence>